<dbReference type="InterPro" id="IPR036390">
    <property type="entry name" value="WH_DNA-bd_sf"/>
</dbReference>
<sequence length="111" mass="12326">MMSELEKKILRFLLSAAAYSENAICKNLGINLEELHTSFHILEENGYLESYETFLAREQLNESNSCSSHGGCSSCHSCSKGSCCNKGEEDYSDIRVLTEKAVEEFGSEKGN</sequence>
<comment type="caution">
    <text evidence="1">The sequence shown here is derived from an EMBL/GenBank/DDBJ whole genome shotgun (WGS) entry which is preliminary data.</text>
</comment>
<dbReference type="AlphaFoldDB" id="A0A133NB45"/>
<dbReference type="SUPFAM" id="SSF46785">
    <property type="entry name" value="Winged helix' DNA-binding domain"/>
    <property type="match status" value="1"/>
</dbReference>
<organism evidence="1 2">
    <name type="scientific">Fusobacterium equinum</name>
    <dbReference type="NCBI Taxonomy" id="134605"/>
    <lineage>
        <taxon>Bacteria</taxon>
        <taxon>Fusobacteriati</taxon>
        <taxon>Fusobacteriota</taxon>
        <taxon>Fusobacteriia</taxon>
        <taxon>Fusobacteriales</taxon>
        <taxon>Fusobacteriaceae</taxon>
        <taxon>Fusobacterium</taxon>
    </lineage>
</organism>
<dbReference type="EMBL" id="LRPX01000069">
    <property type="protein sequence ID" value="KXA13483.1"/>
    <property type="molecule type" value="Genomic_DNA"/>
</dbReference>
<dbReference type="Proteomes" id="UP000070617">
    <property type="component" value="Unassembled WGS sequence"/>
</dbReference>
<dbReference type="STRING" id="134605.HMPREF3206_01385"/>
<evidence type="ECO:0008006" key="3">
    <source>
        <dbReference type="Google" id="ProtNLM"/>
    </source>
</evidence>
<evidence type="ECO:0000313" key="1">
    <source>
        <dbReference type="EMBL" id="KXA13483.1"/>
    </source>
</evidence>
<reference evidence="2" key="1">
    <citation type="submission" date="2016-01" db="EMBL/GenBank/DDBJ databases">
        <authorList>
            <person name="Mitreva M."/>
            <person name="Pepin K.H."/>
            <person name="Mihindukulasuriya K.A."/>
            <person name="Fulton R."/>
            <person name="Fronick C."/>
            <person name="O'Laughlin M."/>
            <person name="Miner T."/>
            <person name="Herter B."/>
            <person name="Rosa B.A."/>
            <person name="Cordes M."/>
            <person name="Tomlinson C."/>
            <person name="Wollam A."/>
            <person name="Palsikar V.B."/>
            <person name="Mardis E.R."/>
            <person name="Wilson R.K."/>
        </authorList>
    </citation>
    <scope>NUCLEOTIDE SEQUENCE [LARGE SCALE GENOMIC DNA]</scope>
    <source>
        <strain evidence="2">CMW8396</strain>
    </source>
</reference>
<dbReference type="PATRIC" id="fig|134605.3.peg.1371"/>
<gene>
    <name evidence="1" type="ORF">HMPREF3206_01385</name>
</gene>
<accession>A0A133NB45</accession>
<name>A0A133NB45_9FUSO</name>
<protein>
    <recommendedName>
        <fullName evidence="3">Transcriptional regulator HTH-type FeoC domain-containing protein</fullName>
    </recommendedName>
</protein>
<evidence type="ECO:0000313" key="2">
    <source>
        <dbReference type="Proteomes" id="UP000070617"/>
    </source>
</evidence>
<keyword evidence="2" id="KW-1185">Reference proteome</keyword>
<proteinExistence type="predicted"/>